<dbReference type="GO" id="GO:0016787">
    <property type="term" value="F:hydrolase activity"/>
    <property type="evidence" value="ECO:0007669"/>
    <property type="project" value="InterPro"/>
</dbReference>
<dbReference type="PANTHER" id="PTHR21240">
    <property type="entry name" value="2-AMINO-3-CARBOXYLMUCONATE-6-SEMIALDEHYDE DECARBOXYLASE"/>
    <property type="match status" value="1"/>
</dbReference>
<dbReference type="GO" id="GO:0019748">
    <property type="term" value="P:secondary metabolic process"/>
    <property type="evidence" value="ECO:0007669"/>
    <property type="project" value="TreeGrafter"/>
</dbReference>
<sequence>MNVVSPIQARAGVLGPDAGIAILDCDIHPRARSLADFRPYMTERWWNYLQTYGLRARHGFNKGYVFPKAQPLACRVDSWPAEGGPGSDLDLLRAQCLDECNIAHGILNPLGIGQGDQNNGLSAAMAFAVNEWQVEAFCRPEPRLRASVVVPYEDGAASAAEIRRRAGDPNFAHVLLMSRTAEPLGNPRYWPIYEAAEEAGLPIGIHVFGYSGWALTNGGWPSFYIEEMTEHATSCQALVVSMIVEGVFERFPKLKVVMIESGLGWIPALGWRLDKHWKHLKAEVPHLTRAPSEYLKEHFWVSTQPMEEPEAASHLLDVMEWLGQDRILFATDYPHWDFDDPRTALPATLTAAQRRAILGGNARAVYGFL</sequence>
<dbReference type="EMBL" id="JALPRX010000080">
    <property type="protein sequence ID" value="MCK8786333.1"/>
    <property type="molecule type" value="Genomic_DNA"/>
</dbReference>
<dbReference type="SUPFAM" id="SSF51556">
    <property type="entry name" value="Metallo-dependent hydrolases"/>
    <property type="match status" value="1"/>
</dbReference>
<keyword evidence="1" id="KW-0456">Lyase</keyword>
<keyword evidence="4" id="KW-1185">Reference proteome</keyword>
<dbReference type="RefSeq" id="WP_248668450.1">
    <property type="nucleotide sequence ID" value="NZ_JALPRX010000080.1"/>
</dbReference>
<proteinExistence type="predicted"/>
<dbReference type="Proteomes" id="UP001139516">
    <property type="component" value="Unassembled WGS sequence"/>
</dbReference>
<evidence type="ECO:0000259" key="2">
    <source>
        <dbReference type="Pfam" id="PF04909"/>
    </source>
</evidence>
<organism evidence="3 4">
    <name type="scientific">Roseomonas acroporae</name>
    <dbReference type="NCBI Taxonomy" id="2937791"/>
    <lineage>
        <taxon>Bacteria</taxon>
        <taxon>Pseudomonadati</taxon>
        <taxon>Pseudomonadota</taxon>
        <taxon>Alphaproteobacteria</taxon>
        <taxon>Acetobacterales</taxon>
        <taxon>Roseomonadaceae</taxon>
        <taxon>Roseomonas</taxon>
    </lineage>
</organism>
<evidence type="ECO:0000256" key="1">
    <source>
        <dbReference type="ARBA" id="ARBA00023239"/>
    </source>
</evidence>
<dbReference type="GO" id="GO:0005737">
    <property type="term" value="C:cytoplasm"/>
    <property type="evidence" value="ECO:0007669"/>
    <property type="project" value="TreeGrafter"/>
</dbReference>
<gene>
    <name evidence="3" type="ORF">M0638_18300</name>
</gene>
<dbReference type="PANTHER" id="PTHR21240:SF28">
    <property type="entry name" value="ISO-OROTATE DECARBOXYLASE (EUROFUNG)"/>
    <property type="match status" value="1"/>
</dbReference>
<dbReference type="InterPro" id="IPR006680">
    <property type="entry name" value="Amidohydro-rel"/>
</dbReference>
<evidence type="ECO:0000313" key="4">
    <source>
        <dbReference type="Proteomes" id="UP001139516"/>
    </source>
</evidence>
<dbReference type="Gene3D" id="3.20.20.140">
    <property type="entry name" value="Metal-dependent hydrolases"/>
    <property type="match status" value="1"/>
</dbReference>
<dbReference type="InterPro" id="IPR032465">
    <property type="entry name" value="ACMSD"/>
</dbReference>
<feature type="domain" description="Amidohydrolase-related" evidence="2">
    <location>
        <begin position="24"/>
        <end position="368"/>
    </location>
</feature>
<evidence type="ECO:0000313" key="3">
    <source>
        <dbReference type="EMBL" id="MCK8786333.1"/>
    </source>
</evidence>
<reference evidence="3" key="1">
    <citation type="submission" date="2022-04" db="EMBL/GenBank/DDBJ databases">
        <title>Roseomonas acroporae sp. nov., isolated from coral Acropora digitifera.</title>
        <authorList>
            <person name="Sun H."/>
        </authorList>
    </citation>
    <scope>NUCLEOTIDE SEQUENCE</scope>
    <source>
        <strain evidence="3">NAR14</strain>
    </source>
</reference>
<dbReference type="Pfam" id="PF04909">
    <property type="entry name" value="Amidohydro_2"/>
    <property type="match status" value="1"/>
</dbReference>
<dbReference type="AlphaFoldDB" id="A0A9X1YA31"/>
<dbReference type="InterPro" id="IPR032466">
    <property type="entry name" value="Metal_Hydrolase"/>
</dbReference>
<dbReference type="GO" id="GO:0016831">
    <property type="term" value="F:carboxy-lyase activity"/>
    <property type="evidence" value="ECO:0007669"/>
    <property type="project" value="InterPro"/>
</dbReference>
<accession>A0A9X1YA31</accession>
<protein>
    <submittedName>
        <fullName evidence="3">Amidohydrolase</fullName>
    </submittedName>
</protein>
<name>A0A9X1YA31_9PROT</name>
<comment type="caution">
    <text evidence="3">The sequence shown here is derived from an EMBL/GenBank/DDBJ whole genome shotgun (WGS) entry which is preliminary data.</text>
</comment>